<proteinExistence type="evidence at transcript level"/>
<accession>A0A0S1MIX5</accession>
<evidence type="ECO:0000256" key="1">
    <source>
        <dbReference type="SAM" id="SignalP"/>
    </source>
</evidence>
<feature type="chain" id="PRO_5006588995" evidence="1">
    <location>
        <begin position="25"/>
        <end position="42"/>
    </location>
</feature>
<dbReference type="AlphaFoldDB" id="A0A0S1MIX5"/>
<feature type="signal peptide" evidence="1">
    <location>
        <begin position="1"/>
        <end position="24"/>
    </location>
</feature>
<keyword evidence="1" id="KW-0732">Signal</keyword>
<dbReference type="EMBL" id="KT246730">
    <property type="protein sequence ID" value="ALL40821.1"/>
    <property type="molecule type" value="mRNA"/>
</dbReference>
<sequence>MSASVLLSILQVTLWFLMLQSSERKGENRVIPSYYVAKAASA</sequence>
<organism evidence="2">
    <name type="scientific">Phakopsora pachyrhizi</name>
    <name type="common">Asian soybean rust disease fungus</name>
    <dbReference type="NCBI Taxonomy" id="170000"/>
    <lineage>
        <taxon>Eukaryota</taxon>
        <taxon>Fungi</taxon>
        <taxon>Dikarya</taxon>
        <taxon>Basidiomycota</taxon>
        <taxon>Pucciniomycotina</taxon>
        <taxon>Pucciniomycetes</taxon>
        <taxon>Pucciniales</taxon>
        <taxon>Phakopsoraceae</taxon>
        <taxon>Phakopsora</taxon>
    </lineage>
</organism>
<protein>
    <submittedName>
        <fullName evidence="2">Uncharacterized protein</fullName>
    </submittedName>
</protein>
<reference evidence="2" key="1">
    <citation type="submission" date="2015-07" db="EMBL/GenBank/DDBJ databases">
        <title>Elucidating the P. pachyrhizi secretome and potential effectors.</title>
        <authorList>
            <person name="de Carvalho M.C.C.G."/>
            <person name="Nascimento L.C."/>
            <person name="Darben L.M."/>
            <person name="Polizel-Podanosqui A.M."/>
            <person name="Lopes-Caitar V.S."/>
            <person name="Rocha C.S."/>
            <person name="Qi M."/>
            <person name="Carazolle M."/>
            <person name="Kuwahara M.K."/>
            <person name="Pereira G.A.G."/>
            <person name="Abdelnoor R.V."/>
            <person name="Whitham S.A."/>
            <person name="Marcelino-Guimaraes F.C."/>
        </authorList>
    </citation>
    <scope>NUCLEOTIDE SEQUENCE</scope>
</reference>
<name>A0A0S1MIX5_PHAPC</name>
<evidence type="ECO:0000313" key="2">
    <source>
        <dbReference type="EMBL" id="ALL40821.1"/>
    </source>
</evidence>